<dbReference type="InterPro" id="IPR058922">
    <property type="entry name" value="WHD_DRP"/>
</dbReference>
<evidence type="ECO:0000313" key="4">
    <source>
        <dbReference type="Proteomes" id="UP001341840"/>
    </source>
</evidence>
<comment type="caution">
    <text evidence="3">The sequence shown here is derived from an EMBL/GenBank/DDBJ whole genome shotgun (WGS) entry which is preliminary data.</text>
</comment>
<evidence type="ECO:0000256" key="1">
    <source>
        <dbReference type="ARBA" id="ARBA00022737"/>
    </source>
</evidence>
<feature type="domain" description="Disease resistance protein winged helix" evidence="2">
    <location>
        <begin position="23"/>
        <end position="69"/>
    </location>
</feature>
<dbReference type="EMBL" id="JASCZI010121899">
    <property type="protein sequence ID" value="MED6163247.1"/>
    <property type="molecule type" value="Genomic_DNA"/>
</dbReference>
<gene>
    <name evidence="3" type="ORF">PIB30_078132</name>
</gene>
<name>A0ABU6UPM5_9FABA</name>
<dbReference type="PANTHER" id="PTHR15140:SF6">
    <property type="entry name" value="TUBULIN-SPECIFIC CHAPERONE COFACTOR E-LIKE PROTEIN"/>
    <property type="match status" value="1"/>
</dbReference>
<protein>
    <recommendedName>
        <fullName evidence="2">Disease resistance protein winged helix domain-containing protein</fullName>
    </recommendedName>
</protein>
<organism evidence="3 4">
    <name type="scientific">Stylosanthes scabra</name>
    <dbReference type="NCBI Taxonomy" id="79078"/>
    <lineage>
        <taxon>Eukaryota</taxon>
        <taxon>Viridiplantae</taxon>
        <taxon>Streptophyta</taxon>
        <taxon>Embryophyta</taxon>
        <taxon>Tracheophyta</taxon>
        <taxon>Spermatophyta</taxon>
        <taxon>Magnoliopsida</taxon>
        <taxon>eudicotyledons</taxon>
        <taxon>Gunneridae</taxon>
        <taxon>Pentapetalae</taxon>
        <taxon>rosids</taxon>
        <taxon>fabids</taxon>
        <taxon>Fabales</taxon>
        <taxon>Fabaceae</taxon>
        <taxon>Papilionoideae</taxon>
        <taxon>50 kb inversion clade</taxon>
        <taxon>dalbergioids sensu lato</taxon>
        <taxon>Dalbergieae</taxon>
        <taxon>Pterocarpus clade</taxon>
        <taxon>Stylosanthes</taxon>
    </lineage>
</organism>
<accession>A0ABU6UPM5</accession>
<proteinExistence type="predicted"/>
<dbReference type="Proteomes" id="UP001341840">
    <property type="component" value="Unassembled WGS sequence"/>
</dbReference>
<dbReference type="InterPro" id="IPR032675">
    <property type="entry name" value="LRR_dom_sf"/>
</dbReference>
<dbReference type="Pfam" id="PF23559">
    <property type="entry name" value="WHD_DRP"/>
    <property type="match status" value="1"/>
</dbReference>
<dbReference type="Gene3D" id="3.80.10.10">
    <property type="entry name" value="Ribonuclease Inhibitor"/>
    <property type="match status" value="1"/>
</dbReference>
<sequence length="392" mass="44233">MAMPKGIHVSTFVKALFLSGSKAPPQPEDIGEQYLKELVDRNSVQVAKRRSDGKGVKTCQIHDLFRDLCISESNKPDNNSKNARKLSFLSNIGSYACSVTCDLSSTCALFVYIPEDCQVNVIYFADGFTDLNEYLKELKILRYLRMEFLDTFGLSKLESLETCYVIFNEKDLSIGGLKQLRHFRSELGVNILVDEEGVKDKMQNIQSLCYVSADSHLGSLLSNGFFPNLRKLGLRIDKEQDSAEENLRSLHSLHNLRKLGLRFEECWVPLDRIAFPSNLMKITLSGFKDLNSKDMNTLGRIPSLQILKLMQGSCEEETLYCGTAGSFLRLQVFVMDGLKIKCLTAEEGAMPRLQRAVFYNCNDLKEVPKQMRSLGSNLEFLEYDIYGGLSLG</sequence>
<dbReference type="SUPFAM" id="SSF52058">
    <property type="entry name" value="L domain-like"/>
    <property type="match status" value="1"/>
</dbReference>
<evidence type="ECO:0000259" key="2">
    <source>
        <dbReference type="Pfam" id="PF23559"/>
    </source>
</evidence>
<keyword evidence="4" id="KW-1185">Reference proteome</keyword>
<reference evidence="3 4" key="1">
    <citation type="journal article" date="2023" name="Plants (Basel)">
        <title>Bridging the Gap: Combining Genomics and Transcriptomics Approaches to Understand Stylosanthes scabra, an Orphan Legume from the Brazilian Caatinga.</title>
        <authorList>
            <person name="Ferreira-Neto J.R.C."/>
            <person name="da Silva M.D."/>
            <person name="Binneck E."/>
            <person name="de Melo N.F."/>
            <person name="da Silva R.H."/>
            <person name="de Melo A.L.T.M."/>
            <person name="Pandolfi V."/>
            <person name="Bustamante F.O."/>
            <person name="Brasileiro-Vidal A.C."/>
            <person name="Benko-Iseppon A.M."/>
        </authorList>
    </citation>
    <scope>NUCLEOTIDE SEQUENCE [LARGE SCALE GENOMIC DNA]</scope>
    <source>
        <tissue evidence="3">Leaves</tissue>
    </source>
</reference>
<evidence type="ECO:0000313" key="3">
    <source>
        <dbReference type="EMBL" id="MED6163247.1"/>
    </source>
</evidence>
<dbReference type="PANTHER" id="PTHR15140">
    <property type="entry name" value="TUBULIN-SPECIFIC CHAPERONE E"/>
    <property type="match status" value="1"/>
</dbReference>
<keyword evidence="1" id="KW-0677">Repeat</keyword>